<dbReference type="EC" id="2.7.1.49" evidence="2"/>
<keyword evidence="5" id="KW-1185">Reference proteome</keyword>
<evidence type="ECO:0000256" key="2">
    <source>
        <dbReference type="ARBA" id="ARBA00012135"/>
    </source>
</evidence>
<proteinExistence type="predicted"/>
<dbReference type="InterPro" id="IPR004399">
    <property type="entry name" value="HMP/HMP-P_kinase_dom"/>
</dbReference>
<dbReference type="PANTHER" id="PTHR20858">
    <property type="entry name" value="PHOSPHOMETHYLPYRIMIDINE KINASE"/>
    <property type="match status" value="1"/>
</dbReference>
<dbReference type="Pfam" id="PF08543">
    <property type="entry name" value="Phos_pyr_kin"/>
    <property type="match status" value="1"/>
</dbReference>
<organism evidence="4 5">
    <name type="scientific">Psychroflexus lacisalsi</name>
    <dbReference type="NCBI Taxonomy" id="503928"/>
    <lineage>
        <taxon>Bacteria</taxon>
        <taxon>Pseudomonadati</taxon>
        <taxon>Bacteroidota</taxon>
        <taxon>Flavobacteriia</taxon>
        <taxon>Flavobacteriales</taxon>
        <taxon>Flavobacteriaceae</taxon>
        <taxon>Psychroflexus</taxon>
    </lineage>
</organism>
<dbReference type="NCBIfam" id="TIGR00097">
    <property type="entry name" value="HMP-P_kinase"/>
    <property type="match status" value="1"/>
</dbReference>
<name>A0ABP3VQT3_9FLAO</name>
<evidence type="ECO:0000256" key="1">
    <source>
        <dbReference type="ARBA" id="ARBA00004948"/>
    </source>
</evidence>
<accession>A0ABP3VQT3</accession>
<comment type="caution">
    <text evidence="4">The sequence shown here is derived from an EMBL/GenBank/DDBJ whole genome shotgun (WGS) entry which is preliminary data.</text>
</comment>
<dbReference type="GO" id="GO:0016301">
    <property type="term" value="F:kinase activity"/>
    <property type="evidence" value="ECO:0007669"/>
    <property type="project" value="UniProtKB-KW"/>
</dbReference>
<dbReference type="RefSeq" id="WP_224454661.1">
    <property type="nucleotide sequence ID" value="NZ_BAAAGG010000022.1"/>
</dbReference>
<dbReference type="InterPro" id="IPR029056">
    <property type="entry name" value="Ribokinase-like"/>
</dbReference>
<dbReference type="Proteomes" id="UP001500185">
    <property type="component" value="Unassembled WGS sequence"/>
</dbReference>
<reference evidence="5" key="1">
    <citation type="journal article" date="2019" name="Int. J. Syst. Evol. Microbiol.">
        <title>The Global Catalogue of Microorganisms (GCM) 10K type strain sequencing project: providing services to taxonomists for standard genome sequencing and annotation.</title>
        <authorList>
            <consortium name="The Broad Institute Genomics Platform"/>
            <consortium name="The Broad Institute Genome Sequencing Center for Infectious Disease"/>
            <person name="Wu L."/>
            <person name="Ma J."/>
        </authorList>
    </citation>
    <scope>NUCLEOTIDE SEQUENCE [LARGE SCALE GENOMIC DNA]</scope>
    <source>
        <strain evidence="5">JCM 16231</strain>
    </source>
</reference>
<feature type="domain" description="Pyridoxamine kinase/Phosphomethylpyrimidine kinase" evidence="3">
    <location>
        <begin position="14"/>
        <end position="262"/>
    </location>
</feature>
<protein>
    <recommendedName>
        <fullName evidence="2">hydroxymethylpyrimidine kinase</fullName>
        <ecNumber evidence="2">2.7.1.49</ecNumber>
    </recommendedName>
</protein>
<dbReference type="Gene3D" id="3.40.1190.20">
    <property type="match status" value="1"/>
</dbReference>
<dbReference type="PANTHER" id="PTHR20858:SF17">
    <property type="entry name" value="HYDROXYMETHYLPYRIMIDINE_PHOSPHOMETHYLPYRIMIDINE KINASE THI20-RELATED"/>
    <property type="match status" value="1"/>
</dbReference>
<keyword evidence="4" id="KW-0418">Kinase</keyword>
<dbReference type="CDD" id="cd01169">
    <property type="entry name" value="HMPP_kinase"/>
    <property type="match status" value="1"/>
</dbReference>
<comment type="pathway">
    <text evidence="1">Cofactor biosynthesis; thiamine diphosphate biosynthesis.</text>
</comment>
<dbReference type="InterPro" id="IPR013749">
    <property type="entry name" value="PM/HMP-P_kinase-1"/>
</dbReference>
<keyword evidence="4" id="KW-0808">Transferase</keyword>
<evidence type="ECO:0000313" key="4">
    <source>
        <dbReference type="EMBL" id="GAA0763336.1"/>
    </source>
</evidence>
<evidence type="ECO:0000259" key="3">
    <source>
        <dbReference type="Pfam" id="PF08543"/>
    </source>
</evidence>
<sequence length="269" mass="28690">MKTYPKLLIIAGSDSGGGAGIQADIKSAGACGAYSATVITAITAQNTLGVNAIEGVSPQMIANQFTAVMEDIGADAVKIGMLHSKEVIEEVAKHLQHYKPKHIVIDPVMVATSGDRLLQEDAIQALMDQIIPQAEVMTPNVPEMELLLGENIKNSMEFSEYAKALAEKFKVSVLLKAGHLKGDKSVDILFNVKTKQITKLSSPRITTKNTHGTGCSLSSALASYLAQGFSLEEASQKAKTFIYQAIKAGGDYKIGKGSGPIHHFYKLEG</sequence>
<gene>
    <name evidence="4" type="primary">thiD</name>
    <name evidence="4" type="ORF">GCM10009433_24650</name>
</gene>
<dbReference type="EMBL" id="BAAAGG010000022">
    <property type="protein sequence ID" value="GAA0763336.1"/>
    <property type="molecule type" value="Genomic_DNA"/>
</dbReference>
<dbReference type="SUPFAM" id="SSF53613">
    <property type="entry name" value="Ribokinase-like"/>
    <property type="match status" value="1"/>
</dbReference>
<evidence type="ECO:0000313" key="5">
    <source>
        <dbReference type="Proteomes" id="UP001500185"/>
    </source>
</evidence>